<evidence type="ECO:0000256" key="3">
    <source>
        <dbReference type="SAM" id="MobiDB-lite"/>
    </source>
</evidence>
<evidence type="ECO:0000259" key="4">
    <source>
        <dbReference type="SMART" id="SM00560"/>
    </source>
</evidence>
<dbReference type="InterPro" id="IPR013320">
    <property type="entry name" value="ConA-like_dom_sf"/>
</dbReference>
<name>A0A0G1BFU8_9BACT</name>
<feature type="domain" description="LamG-like jellyroll fold" evidence="4">
    <location>
        <begin position="98"/>
        <end position="243"/>
    </location>
</feature>
<sequence>MVFSLLAGFYIIFNSEEKVFAQRLTGERRAPLQFDFVSQWNGGEVSGATATDIGKGRNNGTLLAGATVASGRFGRAFKLKAGSYIKMGNPESLNFGTGPFSLEAWFRLDGQGSTINNIIRKSNYPVSGNGAGYWLRTGTSQGKTILEFFTGETVGYENQPRGRITAPINLNTWYRAIATRDSSGNMKLYIDGELKGTAQAPNAQTTSNGQFTMGAWEDRFQAREFFSGLIEEASIYSRALTSAEISSSYKELRQILAAKDSGVPFPGNCNTRQKCLKYCEASENIIECINFAEAAGFISKEEARQARKYDPLIARGVTPGKCASAEQCEAYCADRVHALECMEFAVKYEILSPDELEILRKILPFMRAGTMPGGCQSKDECEAYCTADGHFEECLELGLALGVIKQGEVDIIRKSGGKGPGGCRSKDACETFCQKTENQKECTDFAVKIGLMTQEEADQSQAAGDVKECFAQADEKIISCFVTNLGADLFEQMKAGKMPYDIAIVEKMRKATACMKQYSDQATNQLESFLKELPAADACITTELGPNFIGRLRKLAVPCSQMKDIRGKMEGCFLKGTNALFEPCAAKECGQVQSCMSEVSKPLSALAKTVEAGNPVKREFPKVIADKLNSCGIDPNFDPNTCVSKSTCTEFFSCLNPSGKEQQSDRTGDEGNMPPELKTRMDSCQKELIDTKMHECTNKTTCAEVNACLKAQQSGGPEKGAEDKGKKMELPLDVESRLMACQKEEIQVKLDACFNLSCSEFDACIKSLQQQGGGERGEQQRQGESDPKMTAKMQACQDEKVNVCIAKPCGEFNSCLSALQGGASGGDQQQ</sequence>
<feature type="region of interest" description="Disordered" evidence="3">
    <location>
        <begin position="658"/>
        <end position="677"/>
    </location>
</feature>
<dbReference type="Gene3D" id="2.60.120.200">
    <property type="match status" value="1"/>
</dbReference>
<dbReference type="Pfam" id="PF13385">
    <property type="entry name" value="Laminin_G_3"/>
    <property type="match status" value="1"/>
</dbReference>
<comment type="caution">
    <text evidence="5">The sequence shown here is derived from an EMBL/GenBank/DDBJ whole genome shotgun (WGS) entry which is preliminary data.</text>
</comment>
<feature type="non-terminal residue" evidence="5">
    <location>
        <position position="830"/>
    </location>
</feature>
<dbReference type="InterPro" id="IPR006558">
    <property type="entry name" value="LamG-like"/>
</dbReference>
<keyword evidence="2" id="KW-1015">Disulfide bond</keyword>
<organism evidence="5 6">
    <name type="scientific">Candidatus Azambacteria bacterium GW2011_GWA1_42_19</name>
    <dbReference type="NCBI Taxonomy" id="1618609"/>
    <lineage>
        <taxon>Bacteria</taxon>
        <taxon>Candidatus Azamiibacteriota</taxon>
    </lineage>
</organism>
<evidence type="ECO:0000256" key="1">
    <source>
        <dbReference type="ARBA" id="ARBA00022729"/>
    </source>
</evidence>
<evidence type="ECO:0000313" key="5">
    <source>
        <dbReference type="EMBL" id="KKS45206.1"/>
    </source>
</evidence>
<keyword evidence="1" id="KW-0732">Signal</keyword>
<dbReference type="AlphaFoldDB" id="A0A0G1BFU8"/>
<gene>
    <name evidence="5" type="ORF">UV10_C0031G0004</name>
</gene>
<evidence type="ECO:0000256" key="2">
    <source>
        <dbReference type="ARBA" id="ARBA00023157"/>
    </source>
</evidence>
<accession>A0A0G1BFU8</accession>
<dbReference type="EMBL" id="LCDE01000031">
    <property type="protein sequence ID" value="KKS45206.1"/>
    <property type="molecule type" value="Genomic_DNA"/>
</dbReference>
<evidence type="ECO:0000313" key="6">
    <source>
        <dbReference type="Proteomes" id="UP000034951"/>
    </source>
</evidence>
<dbReference type="SUPFAM" id="SSF49899">
    <property type="entry name" value="Concanavalin A-like lectins/glucanases"/>
    <property type="match status" value="1"/>
</dbReference>
<feature type="compositionally biased region" description="Basic and acidic residues" evidence="3">
    <location>
        <begin position="775"/>
        <end position="789"/>
    </location>
</feature>
<dbReference type="SMART" id="SM00560">
    <property type="entry name" value="LamGL"/>
    <property type="match status" value="1"/>
</dbReference>
<proteinExistence type="predicted"/>
<reference evidence="5 6" key="1">
    <citation type="journal article" date="2015" name="Nature">
        <title>rRNA introns, odd ribosomes, and small enigmatic genomes across a large radiation of phyla.</title>
        <authorList>
            <person name="Brown C.T."/>
            <person name="Hug L.A."/>
            <person name="Thomas B.C."/>
            <person name="Sharon I."/>
            <person name="Castelle C.J."/>
            <person name="Singh A."/>
            <person name="Wilkins M.J."/>
            <person name="Williams K.H."/>
            <person name="Banfield J.F."/>
        </authorList>
    </citation>
    <scope>NUCLEOTIDE SEQUENCE [LARGE SCALE GENOMIC DNA]</scope>
</reference>
<dbReference type="Proteomes" id="UP000034951">
    <property type="component" value="Unassembled WGS sequence"/>
</dbReference>
<protein>
    <recommendedName>
        <fullName evidence="4">LamG-like jellyroll fold domain-containing protein</fullName>
    </recommendedName>
</protein>
<feature type="region of interest" description="Disordered" evidence="3">
    <location>
        <begin position="772"/>
        <end position="792"/>
    </location>
</feature>